<organism evidence="2 3">
    <name type="scientific">Dromaius novaehollandiae</name>
    <name type="common">Emu</name>
    <dbReference type="NCBI Taxonomy" id="8790"/>
    <lineage>
        <taxon>Eukaryota</taxon>
        <taxon>Metazoa</taxon>
        <taxon>Chordata</taxon>
        <taxon>Craniata</taxon>
        <taxon>Vertebrata</taxon>
        <taxon>Euteleostomi</taxon>
        <taxon>Archelosauria</taxon>
        <taxon>Archosauria</taxon>
        <taxon>Dinosauria</taxon>
        <taxon>Saurischia</taxon>
        <taxon>Theropoda</taxon>
        <taxon>Coelurosauria</taxon>
        <taxon>Aves</taxon>
        <taxon>Palaeognathae</taxon>
        <taxon>Casuariiformes</taxon>
        <taxon>Dromaiidae</taxon>
        <taxon>Dromaius</taxon>
    </lineage>
</organism>
<evidence type="ECO:0000256" key="1">
    <source>
        <dbReference type="SAM" id="Phobius"/>
    </source>
</evidence>
<feature type="transmembrane region" description="Helical" evidence="1">
    <location>
        <begin position="90"/>
        <end position="107"/>
    </location>
</feature>
<sequence>MGVRFFSGLFRAATDGTAHLQNDPGLEIKVAETQREGKRSPFALKDGIFIPTENSCSKRVCLGHSLERREASWGRYKNIGILSTSINNHSLSLSLSLSLFFFFFFFFF</sequence>
<keyword evidence="1" id="KW-1133">Transmembrane helix</keyword>
<reference evidence="2" key="2">
    <citation type="submission" date="2025-09" db="UniProtKB">
        <authorList>
            <consortium name="Ensembl"/>
        </authorList>
    </citation>
    <scope>IDENTIFICATION</scope>
</reference>
<dbReference type="AlphaFoldDB" id="A0A8C4KDQ3"/>
<reference evidence="2" key="1">
    <citation type="submission" date="2025-08" db="UniProtKB">
        <authorList>
            <consortium name="Ensembl"/>
        </authorList>
    </citation>
    <scope>IDENTIFICATION</scope>
</reference>
<name>A0A8C4KDQ3_DRONO</name>
<keyword evidence="1" id="KW-0472">Membrane</keyword>
<dbReference type="Ensembl" id="ENSDNVT00000026299.1">
    <property type="protein sequence ID" value="ENSDNVP00000021787.1"/>
    <property type="gene ID" value="ENSDNVG00000015206.1"/>
</dbReference>
<dbReference type="Proteomes" id="UP000694423">
    <property type="component" value="Unplaced"/>
</dbReference>
<evidence type="ECO:0000313" key="3">
    <source>
        <dbReference type="Proteomes" id="UP000694423"/>
    </source>
</evidence>
<accession>A0A8C4KDQ3</accession>
<keyword evidence="1" id="KW-0812">Transmembrane</keyword>
<proteinExistence type="predicted"/>
<keyword evidence="3" id="KW-1185">Reference proteome</keyword>
<evidence type="ECO:0000313" key="2">
    <source>
        <dbReference type="Ensembl" id="ENSDNVP00000021787.1"/>
    </source>
</evidence>
<protein>
    <submittedName>
        <fullName evidence="2">Uncharacterized protein</fullName>
    </submittedName>
</protein>